<comment type="function">
    <text evidence="1 6">Component of the RIX1 complex required for processing of ITS2 sequences from 35S pre-rRNA.</text>
</comment>
<dbReference type="STRING" id="45286.A0A120K1U8"/>
<evidence type="ECO:0000256" key="2">
    <source>
        <dbReference type="ARBA" id="ARBA00004123"/>
    </source>
</evidence>
<dbReference type="RefSeq" id="XP_017986765.1">
    <property type="nucleotide sequence ID" value="XM_018131347.1"/>
</dbReference>
<feature type="domain" description="Pre-rRNA-processing protein Ipi1 N-terminal" evidence="8">
    <location>
        <begin position="128"/>
        <end position="232"/>
    </location>
</feature>
<evidence type="ECO:0000256" key="5">
    <source>
        <dbReference type="ARBA" id="ARBA00023242"/>
    </source>
</evidence>
<keyword evidence="10" id="KW-1185">Reference proteome</keyword>
<keyword evidence="5 6" id="KW-0539">Nucleus</keyword>
<keyword evidence="6" id="KW-0690">Ribosome biogenesis</keyword>
<dbReference type="GO" id="GO:0120330">
    <property type="term" value="C:rixosome complex"/>
    <property type="evidence" value="ECO:0007669"/>
    <property type="project" value="UniProtKB-UniRule"/>
</dbReference>
<evidence type="ECO:0000256" key="4">
    <source>
        <dbReference type="ARBA" id="ARBA00011141"/>
    </source>
</evidence>
<evidence type="ECO:0000256" key="1">
    <source>
        <dbReference type="ARBA" id="ARBA00002355"/>
    </source>
</evidence>
<dbReference type="GeneID" id="28722984"/>
<sequence>MAKKKTLKQQDFVKKKLKVGKPKQQPSNATSTSFVAKTIHVPNQVKLRETNNLENDVLQRLSLCKHHSATTRKEILIYFQNVIPQMIHSILISRLLANCIPLICDEDKQVRNELLKLLEVVGEADSNVLRLHLRPLVLFISNSMTHIVPSIQRDSSRFLQCVITYSGDELVRLFWIKSLKGLFNILGWSLTHPANSASSKTVSMGITSSNVVSISKNNKFKHQHLNALAQLIRAGLLDQQLDDESSQNTDSALYSKYLIPPRPQPYAYLKLFTREFSSATTTAQFSLQELDHLACEDIQTRRTAFLDHFHNKIMNELSHLIKEGGDCGRSAATLSNLLQEVQKQQNV</sequence>
<evidence type="ECO:0000256" key="3">
    <source>
        <dbReference type="ARBA" id="ARBA00006427"/>
    </source>
</evidence>
<feature type="region of interest" description="Disordered" evidence="7">
    <location>
        <begin position="1"/>
        <end position="33"/>
    </location>
</feature>
<proteinExistence type="inferred from homology"/>
<comment type="subcellular location">
    <subcellularLocation>
        <location evidence="2 6">Nucleus</location>
    </subcellularLocation>
</comment>
<reference evidence="9 10" key="1">
    <citation type="submission" date="2016-01" db="EMBL/GenBank/DDBJ databases">
        <title>Genome sequence of the yeast Holleya sinecauda.</title>
        <authorList>
            <person name="Dietrich F.S."/>
        </authorList>
    </citation>
    <scope>NUCLEOTIDE SEQUENCE [LARGE SCALE GENOMIC DNA]</scope>
    <source>
        <strain evidence="9 10">ATCC 58844</strain>
    </source>
</reference>
<organism evidence="9 10">
    <name type="scientific">Eremothecium sinecaudum</name>
    <dbReference type="NCBI Taxonomy" id="45286"/>
    <lineage>
        <taxon>Eukaryota</taxon>
        <taxon>Fungi</taxon>
        <taxon>Dikarya</taxon>
        <taxon>Ascomycota</taxon>
        <taxon>Saccharomycotina</taxon>
        <taxon>Saccharomycetes</taxon>
        <taxon>Saccharomycetales</taxon>
        <taxon>Saccharomycetaceae</taxon>
        <taxon>Eremothecium</taxon>
    </lineage>
</organism>
<dbReference type="PANTHER" id="PTHR16056">
    <property type="entry name" value="REGULATOR OF MICROTUBULE DYNAMICS PROTEIN"/>
    <property type="match status" value="1"/>
</dbReference>
<evidence type="ECO:0000256" key="6">
    <source>
        <dbReference type="RuleBase" id="RU368021"/>
    </source>
</evidence>
<evidence type="ECO:0000313" key="10">
    <source>
        <dbReference type="Proteomes" id="UP000243052"/>
    </source>
</evidence>
<gene>
    <name evidence="9" type="ORF">AW171_hschr31620</name>
</gene>
<comment type="subunit">
    <text evidence="4">Component of the RIX1 complex, composed of IPI1, RIX1/IPI2 and IPI3 in a 1:2:2 stoichiometry. The complex interacts (via RIX1) with MDN1 (via its hexameric AAA ATPase ring) and the pre-60S ribosome particles.</text>
</comment>
<dbReference type="AlphaFoldDB" id="A0A120K1U8"/>
<dbReference type="SUPFAM" id="SSF48371">
    <property type="entry name" value="ARM repeat"/>
    <property type="match status" value="1"/>
</dbReference>
<dbReference type="OrthoDB" id="361362at2759"/>
<dbReference type="GO" id="GO:0006364">
    <property type="term" value="P:rRNA processing"/>
    <property type="evidence" value="ECO:0007669"/>
    <property type="project" value="UniProtKB-UniRule"/>
</dbReference>
<evidence type="ECO:0000313" key="9">
    <source>
        <dbReference type="EMBL" id="AMD19769.1"/>
    </source>
</evidence>
<dbReference type="GO" id="GO:0005634">
    <property type="term" value="C:nucleus"/>
    <property type="evidence" value="ECO:0007669"/>
    <property type="project" value="UniProtKB-SubCell"/>
</dbReference>
<dbReference type="EMBL" id="CP014243">
    <property type="protein sequence ID" value="AMD19769.1"/>
    <property type="molecule type" value="Genomic_DNA"/>
</dbReference>
<dbReference type="InterPro" id="IPR016024">
    <property type="entry name" value="ARM-type_fold"/>
</dbReference>
<dbReference type="InterPro" id="IPR024679">
    <property type="entry name" value="Ipi1_N"/>
</dbReference>
<accession>A0A120K1U8</accession>
<comment type="similarity">
    <text evidence="3 6">Belongs to the IPI1/TEX10 family.</text>
</comment>
<evidence type="ECO:0000259" key="8">
    <source>
        <dbReference type="Pfam" id="PF12333"/>
    </source>
</evidence>
<evidence type="ECO:0000256" key="7">
    <source>
        <dbReference type="SAM" id="MobiDB-lite"/>
    </source>
</evidence>
<keyword evidence="6" id="KW-0698">rRNA processing</keyword>
<protein>
    <recommendedName>
        <fullName evidence="6">Pre-rRNA-processing protein</fullName>
    </recommendedName>
</protein>
<dbReference type="Proteomes" id="UP000243052">
    <property type="component" value="Chromosome iii"/>
</dbReference>
<dbReference type="PANTHER" id="PTHR16056:SF2">
    <property type="entry name" value="TESTIS-EXPRESSED PROTEIN 10"/>
    <property type="match status" value="1"/>
</dbReference>
<name>A0A120K1U8_9SACH</name>
<dbReference type="Pfam" id="PF12333">
    <property type="entry name" value="Ipi1_N"/>
    <property type="match status" value="1"/>
</dbReference>